<reference evidence="3" key="2">
    <citation type="journal article" date="2022" name="BMC Genomics">
        <title>Comparative genome analysis of mycobacteria focusing on tRNA and non-coding RNA.</title>
        <authorList>
            <person name="Behra P.R.K."/>
            <person name="Pettersson B.M.F."/>
            <person name="Ramesh M."/>
            <person name="Das S."/>
            <person name="Dasgupta S."/>
            <person name="Kirsebom L.A."/>
        </authorList>
    </citation>
    <scope>NUCLEOTIDE SEQUENCE</scope>
    <source>
        <strain evidence="3">DSM 44615</strain>
    </source>
</reference>
<evidence type="ECO:0000313" key="4">
    <source>
        <dbReference type="Proteomes" id="UP001140293"/>
    </source>
</evidence>
<dbReference type="EMBL" id="JACKSJ010000009">
    <property type="protein sequence ID" value="MCV7168415.1"/>
    <property type="molecule type" value="Genomic_DNA"/>
</dbReference>
<dbReference type="Gene3D" id="1.10.260.40">
    <property type="entry name" value="lambda repressor-like DNA-binding domains"/>
    <property type="match status" value="1"/>
</dbReference>
<reference evidence="3" key="1">
    <citation type="submission" date="2020-07" db="EMBL/GenBank/DDBJ databases">
        <authorList>
            <person name="Pettersson B.M.F."/>
            <person name="Behra P.R.K."/>
            <person name="Ramesh M."/>
            <person name="Das S."/>
            <person name="Dasgupta S."/>
            <person name="Kirsebom L.A."/>
        </authorList>
    </citation>
    <scope>NUCLEOTIDE SEQUENCE</scope>
    <source>
        <strain evidence="3">DSM 44615</strain>
    </source>
</reference>
<accession>A0A9X2YJ53</accession>
<evidence type="ECO:0000259" key="2">
    <source>
        <dbReference type="PROSITE" id="PS50943"/>
    </source>
</evidence>
<name>A0A9X2YJ53_9MYCO</name>
<gene>
    <name evidence="3" type="ORF">H7I41_00615</name>
</gene>
<proteinExistence type="predicted"/>
<dbReference type="PANTHER" id="PTHR35010">
    <property type="entry name" value="BLL4672 PROTEIN-RELATED"/>
    <property type="match status" value="1"/>
</dbReference>
<feature type="compositionally biased region" description="Basic residues" evidence="1">
    <location>
        <begin position="1"/>
        <end position="11"/>
    </location>
</feature>
<dbReference type="Pfam" id="PF13560">
    <property type="entry name" value="HTH_31"/>
    <property type="match status" value="1"/>
</dbReference>
<comment type="caution">
    <text evidence="3">The sequence shown here is derived from an EMBL/GenBank/DDBJ whole genome shotgun (WGS) entry which is preliminary data.</text>
</comment>
<dbReference type="RefSeq" id="WP_264010609.1">
    <property type="nucleotide sequence ID" value="NZ_JACKSJ010000009.1"/>
</dbReference>
<protein>
    <submittedName>
        <fullName evidence="3">Helix-turn-helix domain-containing protein</fullName>
    </submittedName>
</protein>
<evidence type="ECO:0000256" key="1">
    <source>
        <dbReference type="SAM" id="MobiDB-lite"/>
    </source>
</evidence>
<organism evidence="3 4">
    <name type="scientific">[Mycobacterium] manitobense</name>
    <dbReference type="NCBI Taxonomy" id="190147"/>
    <lineage>
        <taxon>Bacteria</taxon>
        <taxon>Bacillati</taxon>
        <taxon>Actinomycetota</taxon>
        <taxon>Actinomycetes</taxon>
        <taxon>Mycobacteriales</taxon>
        <taxon>Mycobacteriaceae</taxon>
        <taxon>Mycolicibacterium</taxon>
    </lineage>
</organism>
<dbReference type="Proteomes" id="UP001140293">
    <property type="component" value="Unassembled WGS sequence"/>
</dbReference>
<dbReference type="Gene3D" id="3.30.450.180">
    <property type="match status" value="1"/>
</dbReference>
<dbReference type="SUPFAM" id="SSF47413">
    <property type="entry name" value="lambda repressor-like DNA-binding domains"/>
    <property type="match status" value="1"/>
</dbReference>
<dbReference type="InterPro" id="IPR010982">
    <property type="entry name" value="Lambda_DNA-bd_dom_sf"/>
</dbReference>
<evidence type="ECO:0000313" key="3">
    <source>
        <dbReference type="EMBL" id="MCV7168415.1"/>
    </source>
</evidence>
<dbReference type="AlphaFoldDB" id="A0A9X2YJ53"/>
<sequence>MSPLRGARHIRPRAEQQRVSEVPTMSVAPSPRDPSMVVPCKIQSTNTQGGVGDHLRRWRARRGWSQLRVAADCVVSTRHLSFVETGRARPSRELIIHLARSLGASNQELNVCLLAGGYAPRHVVDLDGAPAGSNATLVEMIGHHDPYPALVFNADWTILRMNASGQWLCSVVMPDLWASVPDPDAEIDMIAALTHAGGLLSHMRDAAAVGSVLLHQLRMEQLTNPGLRTRVDQFEVSLRDRFGGLREPHERERRDPSLHLRFDTDYGRLSFFTLQSVVGIPQQITVATPRVELWFPADAPTRALLDSRASALADRDWHTSLPAEAS</sequence>
<dbReference type="SMART" id="SM00530">
    <property type="entry name" value="HTH_XRE"/>
    <property type="match status" value="1"/>
</dbReference>
<dbReference type="PROSITE" id="PS50943">
    <property type="entry name" value="HTH_CROC1"/>
    <property type="match status" value="1"/>
</dbReference>
<feature type="domain" description="HTH cro/C1-type" evidence="2">
    <location>
        <begin position="55"/>
        <end position="109"/>
    </location>
</feature>
<feature type="region of interest" description="Disordered" evidence="1">
    <location>
        <begin position="1"/>
        <end position="35"/>
    </location>
</feature>
<dbReference type="Pfam" id="PF17765">
    <property type="entry name" value="MLTR_LBD"/>
    <property type="match status" value="1"/>
</dbReference>
<dbReference type="GO" id="GO:0003677">
    <property type="term" value="F:DNA binding"/>
    <property type="evidence" value="ECO:0007669"/>
    <property type="project" value="InterPro"/>
</dbReference>
<dbReference type="PANTHER" id="PTHR35010:SF4">
    <property type="entry name" value="BLL5781 PROTEIN"/>
    <property type="match status" value="1"/>
</dbReference>
<dbReference type="CDD" id="cd00093">
    <property type="entry name" value="HTH_XRE"/>
    <property type="match status" value="1"/>
</dbReference>
<dbReference type="InterPro" id="IPR001387">
    <property type="entry name" value="Cro/C1-type_HTH"/>
</dbReference>
<dbReference type="InterPro" id="IPR041413">
    <property type="entry name" value="MLTR_LBD"/>
</dbReference>
<keyword evidence="4" id="KW-1185">Reference proteome</keyword>